<protein>
    <submittedName>
        <fullName evidence="2">Uncharacterized protein</fullName>
    </submittedName>
</protein>
<keyword evidence="1" id="KW-0812">Transmembrane</keyword>
<organism evidence="2 3">
    <name type="scientific">Sphenostylis stenocarpa</name>
    <dbReference type="NCBI Taxonomy" id="92480"/>
    <lineage>
        <taxon>Eukaryota</taxon>
        <taxon>Viridiplantae</taxon>
        <taxon>Streptophyta</taxon>
        <taxon>Embryophyta</taxon>
        <taxon>Tracheophyta</taxon>
        <taxon>Spermatophyta</taxon>
        <taxon>Magnoliopsida</taxon>
        <taxon>eudicotyledons</taxon>
        <taxon>Gunneridae</taxon>
        <taxon>Pentapetalae</taxon>
        <taxon>rosids</taxon>
        <taxon>fabids</taxon>
        <taxon>Fabales</taxon>
        <taxon>Fabaceae</taxon>
        <taxon>Papilionoideae</taxon>
        <taxon>50 kb inversion clade</taxon>
        <taxon>NPAAA clade</taxon>
        <taxon>indigoferoid/millettioid clade</taxon>
        <taxon>Phaseoleae</taxon>
        <taxon>Sphenostylis</taxon>
    </lineage>
</organism>
<keyword evidence="3" id="KW-1185">Reference proteome</keyword>
<dbReference type="Proteomes" id="UP001189624">
    <property type="component" value="Chromosome 3"/>
</dbReference>
<dbReference type="EMBL" id="OY731400">
    <property type="protein sequence ID" value="CAJ1943899.1"/>
    <property type="molecule type" value="Genomic_DNA"/>
</dbReference>
<dbReference type="Gramene" id="rna-AYBTSS11_LOCUS11614">
    <property type="protein sequence ID" value="CAJ1943899.1"/>
    <property type="gene ID" value="gene-AYBTSS11_LOCUS11614"/>
</dbReference>
<feature type="transmembrane region" description="Helical" evidence="1">
    <location>
        <begin position="286"/>
        <end position="308"/>
    </location>
</feature>
<dbReference type="PANTHER" id="PTHR38543:SF1">
    <property type="entry name" value="OS04G0465800 PROTEIN"/>
    <property type="match status" value="1"/>
</dbReference>
<feature type="transmembrane region" description="Helical" evidence="1">
    <location>
        <begin position="251"/>
        <end position="270"/>
    </location>
</feature>
<keyword evidence="1" id="KW-1133">Transmembrane helix</keyword>
<evidence type="ECO:0000256" key="1">
    <source>
        <dbReference type="SAM" id="Phobius"/>
    </source>
</evidence>
<accession>A0AA86VXV6</accession>
<dbReference type="AlphaFoldDB" id="A0AA86VXV6"/>
<feature type="transmembrane region" description="Helical" evidence="1">
    <location>
        <begin position="320"/>
        <end position="339"/>
    </location>
</feature>
<evidence type="ECO:0000313" key="2">
    <source>
        <dbReference type="EMBL" id="CAJ1943899.1"/>
    </source>
</evidence>
<evidence type="ECO:0000313" key="3">
    <source>
        <dbReference type="Proteomes" id="UP001189624"/>
    </source>
</evidence>
<keyword evidence="1" id="KW-0472">Membrane</keyword>
<reference evidence="2" key="1">
    <citation type="submission" date="2023-10" db="EMBL/GenBank/DDBJ databases">
        <authorList>
            <person name="Domelevo Entfellner J.-B."/>
        </authorList>
    </citation>
    <scope>NUCLEOTIDE SEQUENCE</scope>
</reference>
<sequence length="353" mass="38795">MGVLIGGTYRMTDPSTVLRAAIVVDLQSLPKGSAVNLEGFCVSIKGVLGQIKKALYSGWGGTCRVKPFCRTTKTCVACRCVLDSSITRLEAMPGPGPHLMYAMASGLALTSITNGKFSPHHTLTYTVNAFFGPDIGSFSEWLGSLFGGPFDALGSALAHLIHHPFYYILVLGLPLSFLYSRISSYLLHTHLLDSVSRVPLTRMQCFFLISAGSFTHFFLDHLFEENGKTTTYTWILSTGWWQSRAPVNPDAVVIVGFLCACLIGGFFYLNRASSSNSIKKKSYQSMLLMISIASLYCLWCAIQIYWISPRRPAVGEEADLGVLVFLAVYFFLPYGLCIMSMSPKDPDPNQIPL</sequence>
<feature type="transmembrane region" description="Helical" evidence="1">
    <location>
        <begin position="165"/>
        <end position="187"/>
    </location>
</feature>
<proteinExistence type="predicted"/>
<dbReference type="PANTHER" id="PTHR38543">
    <property type="entry name" value="OS04G0465800 PROTEIN"/>
    <property type="match status" value="1"/>
</dbReference>
<name>A0AA86VXV6_9FABA</name>
<gene>
    <name evidence="2" type="ORF">AYBTSS11_LOCUS11614</name>
</gene>